<comment type="catalytic activity">
    <reaction evidence="1">
        <text>guanosine(1516) in 16S rRNA + S-adenosyl-L-methionine = N(2)-methylguanosine(1516) in 16S rRNA + S-adenosyl-L-homocysteine + H(+)</text>
        <dbReference type="Rhea" id="RHEA:43220"/>
        <dbReference type="Rhea" id="RHEA-COMP:10412"/>
        <dbReference type="Rhea" id="RHEA-COMP:10413"/>
        <dbReference type="ChEBI" id="CHEBI:15378"/>
        <dbReference type="ChEBI" id="CHEBI:57856"/>
        <dbReference type="ChEBI" id="CHEBI:59789"/>
        <dbReference type="ChEBI" id="CHEBI:74269"/>
        <dbReference type="ChEBI" id="CHEBI:74481"/>
        <dbReference type="EC" id="2.1.1.242"/>
    </reaction>
</comment>
<keyword evidence="1 2" id="KW-0489">Methyltransferase</keyword>
<dbReference type="HAMAP" id="MF_01523">
    <property type="entry name" value="16SrRNA_methyltr_J"/>
    <property type="match status" value="1"/>
</dbReference>
<keyword evidence="3" id="KW-1185">Reference proteome</keyword>
<organism evidence="2 3">
    <name type="scientific">Alteromonas arenosi</name>
    <dbReference type="NCBI Taxonomy" id="3055817"/>
    <lineage>
        <taxon>Bacteria</taxon>
        <taxon>Pseudomonadati</taxon>
        <taxon>Pseudomonadota</taxon>
        <taxon>Gammaproteobacteria</taxon>
        <taxon>Alteromonadales</taxon>
        <taxon>Alteromonadaceae</taxon>
        <taxon>Alteromonas/Salinimonas group</taxon>
        <taxon>Alteromonas</taxon>
    </lineage>
</organism>
<comment type="function">
    <text evidence="1">Specifically methylates the guanosine in position 1516 of 16S rRNA.</text>
</comment>
<accession>A0ABT7SSL8</accession>
<evidence type="ECO:0000256" key="1">
    <source>
        <dbReference type="HAMAP-Rule" id="MF_01523"/>
    </source>
</evidence>
<protein>
    <recommendedName>
        <fullName evidence="1">Ribosomal RNA small subunit methyltransferase J</fullName>
        <ecNumber evidence="1">2.1.1.242</ecNumber>
    </recommendedName>
    <alternativeName>
        <fullName evidence="1">16S rRNA m2G1516 methyltransferase</fullName>
    </alternativeName>
    <alternativeName>
        <fullName evidence="1">rRNA (guanine-N(2)-)-methyltransferase</fullName>
    </alternativeName>
</protein>
<keyword evidence="1" id="KW-0698">rRNA processing</keyword>
<dbReference type="GO" id="GO:0032259">
    <property type="term" value="P:methylation"/>
    <property type="evidence" value="ECO:0007669"/>
    <property type="project" value="UniProtKB-KW"/>
</dbReference>
<dbReference type="PANTHER" id="PTHR36112">
    <property type="entry name" value="RIBOSOMAL RNA SMALL SUBUNIT METHYLTRANSFERASE J"/>
    <property type="match status" value="1"/>
</dbReference>
<gene>
    <name evidence="1" type="primary">rsmJ</name>
    <name evidence="2" type="ORF">QTP81_01075</name>
</gene>
<comment type="caution">
    <text evidence="1">Lacks conserved residue(s) required for the propagation of feature annotation.</text>
</comment>
<dbReference type="EMBL" id="JAUCBP010000001">
    <property type="protein sequence ID" value="MDM7859195.1"/>
    <property type="molecule type" value="Genomic_DNA"/>
</dbReference>
<dbReference type="PANTHER" id="PTHR36112:SF1">
    <property type="entry name" value="RIBOSOMAL RNA SMALL SUBUNIT METHYLTRANSFERASE J"/>
    <property type="match status" value="1"/>
</dbReference>
<keyword evidence="1" id="KW-0949">S-adenosyl-L-methionine</keyword>
<dbReference type="RefSeq" id="WP_289363108.1">
    <property type="nucleotide sequence ID" value="NZ_JAUCBP010000001.1"/>
</dbReference>
<keyword evidence="1" id="KW-0963">Cytoplasm</keyword>
<evidence type="ECO:0000313" key="2">
    <source>
        <dbReference type="EMBL" id="MDM7859195.1"/>
    </source>
</evidence>
<proteinExistence type="inferred from homology"/>
<dbReference type="CDD" id="cd02440">
    <property type="entry name" value="AdoMet_MTases"/>
    <property type="match status" value="1"/>
</dbReference>
<dbReference type="Pfam" id="PF04445">
    <property type="entry name" value="SAM_MT"/>
    <property type="match status" value="1"/>
</dbReference>
<dbReference type="EC" id="2.1.1.242" evidence="1"/>
<sequence length="270" mass="29426">MATPNYPLVTNISVIDERSGVDSREALVAKMSGLLPDQSWQQVDSLDAGVGLVLSDNGLSLRNADTPKNGDVRVDFLSSALAYRRAKGGGKSELLVKAIGIKGSQDYRVIDATAGLGTDSFVLASNGCNVTMLERSPLVAALLADALTRMHSNAPDHELCQRLHLSRGDSVTQLSQWAKIPESEHQRPDAIYLDPMFPHRKKSALVKKEMQALQQLLGVDPDADRLLEPALALATKRVVVKRPASAPFLAERKPNVSMSSKKHRFDIYFT</sequence>
<comment type="caution">
    <text evidence="2">The sequence shown here is derived from an EMBL/GenBank/DDBJ whole genome shotgun (WGS) entry which is preliminary data.</text>
</comment>
<dbReference type="Gene3D" id="3.40.50.150">
    <property type="entry name" value="Vaccinia Virus protein VP39"/>
    <property type="match status" value="1"/>
</dbReference>
<comment type="subcellular location">
    <subcellularLocation>
        <location evidence="1">Cytoplasm</location>
    </subcellularLocation>
</comment>
<feature type="binding site" evidence="1">
    <location>
        <begin position="134"/>
        <end position="135"/>
    </location>
    <ligand>
        <name>S-adenosyl-L-methionine</name>
        <dbReference type="ChEBI" id="CHEBI:59789"/>
    </ligand>
</feature>
<keyword evidence="1" id="KW-0808">Transferase</keyword>
<dbReference type="InterPro" id="IPR007536">
    <property type="entry name" value="16SrRNA_methylTrfase_J"/>
</dbReference>
<dbReference type="Proteomes" id="UP001234343">
    <property type="component" value="Unassembled WGS sequence"/>
</dbReference>
<feature type="binding site" evidence="1">
    <location>
        <position position="194"/>
    </location>
    <ligand>
        <name>S-adenosyl-L-methionine</name>
        <dbReference type="ChEBI" id="CHEBI:59789"/>
    </ligand>
</feature>
<reference evidence="2 3" key="1">
    <citation type="submission" date="2023-06" db="EMBL/GenBank/DDBJ databases">
        <title>Alteromonas sp. ASW11-36 isolated from intertidal sand.</title>
        <authorList>
            <person name="Li Y."/>
        </authorList>
    </citation>
    <scope>NUCLEOTIDE SEQUENCE [LARGE SCALE GENOMIC DNA]</scope>
    <source>
        <strain evidence="2 3">ASW11-36</strain>
    </source>
</reference>
<name>A0ABT7SSL8_9ALTE</name>
<dbReference type="SUPFAM" id="SSF53335">
    <property type="entry name" value="S-adenosyl-L-methionine-dependent methyltransferases"/>
    <property type="match status" value="1"/>
</dbReference>
<dbReference type="InterPro" id="IPR029063">
    <property type="entry name" value="SAM-dependent_MTases_sf"/>
</dbReference>
<evidence type="ECO:0000313" key="3">
    <source>
        <dbReference type="Proteomes" id="UP001234343"/>
    </source>
</evidence>
<comment type="similarity">
    <text evidence="1">Belongs to the methyltransferase superfamily. RsmJ family.</text>
</comment>
<dbReference type="GO" id="GO:0008168">
    <property type="term" value="F:methyltransferase activity"/>
    <property type="evidence" value="ECO:0007669"/>
    <property type="project" value="UniProtKB-KW"/>
</dbReference>